<feature type="region of interest" description="Disordered" evidence="1">
    <location>
        <begin position="151"/>
        <end position="260"/>
    </location>
</feature>
<dbReference type="EMBL" id="KN832871">
    <property type="protein sequence ID" value="KIN05600.1"/>
    <property type="molecule type" value="Genomic_DNA"/>
</dbReference>
<evidence type="ECO:0008006" key="6">
    <source>
        <dbReference type="Google" id="ProtNLM"/>
    </source>
</evidence>
<dbReference type="AlphaFoldDB" id="A0A0C3HRH9"/>
<reference evidence="4 5" key="1">
    <citation type="submission" date="2014-04" db="EMBL/GenBank/DDBJ databases">
        <authorList>
            <consortium name="DOE Joint Genome Institute"/>
            <person name="Kuo A."/>
            <person name="Martino E."/>
            <person name="Perotto S."/>
            <person name="Kohler A."/>
            <person name="Nagy L.G."/>
            <person name="Floudas D."/>
            <person name="Copeland A."/>
            <person name="Barry K.W."/>
            <person name="Cichocki N."/>
            <person name="Veneault-Fourrey C."/>
            <person name="LaButti K."/>
            <person name="Lindquist E.A."/>
            <person name="Lipzen A."/>
            <person name="Lundell T."/>
            <person name="Morin E."/>
            <person name="Murat C."/>
            <person name="Sun H."/>
            <person name="Tunlid A."/>
            <person name="Henrissat B."/>
            <person name="Grigoriev I.V."/>
            <person name="Hibbett D.S."/>
            <person name="Martin F."/>
            <person name="Nordberg H.P."/>
            <person name="Cantor M.N."/>
            <person name="Hua S.X."/>
        </authorList>
    </citation>
    <scope>NUCLEOTIDE SEQUENCE [LARGE SCALE GENOMIC DNA]</scope>
    <source>
        <strain evidence="4 5">Zn</strain>
    </source>
</reference>
<keyword evidence="5" id="KW-1185">Reference proteome</keyword>
<dbReference type="OrthoDB" id="4775599at2759"/>
<feature type="compositionally biased region" description="Basic and acidic residues" evidence="1">
    <location>
        <begin position="222"/>
        <end position="236"/>
    </location>
</feature>
<feature type="chain" id="PRO_5002165521" description="REJ domain-containing protein" evidence="3">
    <location>
        <begin position="37"/>
        <end position="260"/>
    </location>
</feature>
<accession>A0A0C3HRH9</accession>
<keyword evidence="2" id="KW-0812">Transmembrane</keyword>
<sequence>MEPHFSQRRCQCARSYLPRSTALFFLALFLPSTSSAQLTTSLSQTARSPTTFSTSTIPSATTISTSTTTQSSPPSAASSSQPSSSPTEASHAFNYYFLIIAGVVIIISFCILYVGRQKKRKAALIHNRGQRALARDVEGWRSRFGMGRGGLYSTNLHDTGPEEGLNERGEAPPPYVPGSKPPSIRSEELRRPSTAASSHMHAETVELSNMGLNSSPPVYNEHLNRASENRSTDIMRPEAALTASERHTSLRRSASTVSSP</sequence>
<organism evidence="4 5">
    <name type="scientific">Oidiodendron maius (strain Zn)</name>
    <dbReference type="NCBI Taxonomy" id="913774"/>
    <lineage>
        <taxon>Eukaryota</taxon>
        <taxon>Fungi</taxon>
        <taxon>Dikarya</taxon>
        <taxon>Ascomycota</taxon>
        <taxon>Pezizomycotina</taxon>
        <taxon>Leotiomycetes</taxon>
        <taxon>Leotiomycetes incertae sedis</taxon>
        <taxon>Myxotrichaceae</taxon>
        <taxon>Oidiodendron</taxon>
    </lineage>
</organism>
<keyword evidence="2" id="KW-1133">Transmembrane helix</keyword>
<feature type="transmembrane region" description="Helical" evidence="2">
    <location>
        <begin position="93"/>
        <end position="114"/>
    </location>
</feature>
<gene>
    <name evidence="4" type="ORF">OIDMADRAFT_49121</name>
</gene>
<name>A0A0C3HRH9_OIDMZ</name>
<feature type="compositionally biased region" description="Pro residues" evidence="1">
    <location>
        <begin position="171"/>
        <end position="180"/>
    </location>
</feature>
<dbReference type="Proteomes" id="UP000054321">
    <property type="component" value="Unassembled WGS sequence"/>
</dbReference>
<evidence type="ECO:0000256" key="1">
    <source>
        <dbReference type="SAM" id="MobiDB-lite"/>
    </source>
</evidence>
<evidence type="ECO:0000313" key="4">
    <source>
        <dbReference type="EMBL" id="KIN05600.1"/>
    </source>
</evidence>
<feature type="compositionally biased region" description="Polar residues" evidence="1">
    <location>
        <begin position="206"/>
        <end position="217"/>
    </location>
</feature>
<keyword evidence="3" id="KW-0732">Signal</keyword>
<evidence type="ECO:0000256" key="3">
    <source>
        <dbReference type="SAM" id="SignalP"/>
    </source>
</evidence>
<dbReference type="HOGENOM" id="CLU_1069975_0_0_1"/>
<feature type="region of interest" description="Disordered" evidence="1">
    <location>
        <begin position="48"/>
        <end position="85"/>
    </location>
</feature>
<keyword evidence="2" id="KW-0472">Membrane</keyword>
<proteinExistence type="predicted"/>
<evidence type="ECO:0000313" key="5">
    <source>
        <dbReference type="Proteomes" id="UP000054321"/>
    </source>
</evidence>
<feature type="compositionally biased region" description="Polar residues" evidence="1">
    <location>
        <begin position="251"/>
        <end position="260"/>
    </location>
</feature>
<dbReference type="STRING" id="913774.A0A0C3HRH9"/>
<dbReference type="InParanoid" id="A0A0C3HRH9"/>
<evidence type="ECO:0000256" key="2">
    <source>
        <dbReference type="SAM" id="Phobius"/>
    </source>
</evidence>
<feature type="signal peptide" evidence="3">
    <location>
        <begin position="1"/>
        <end position="36"/>
    </location>
</feature>
<protein>
    <recommendedName>
        <fullName evidence="6">REJ domain-containing protein</fullName>
    </recommendedName>
</protein>
<reference evidence="5" key="2">
    <citation type="submission" date="2015-01" db="EMBL/GenBank/DDBJ databases">
        <title>Evolutionary Origins and Diversification of the Mycorrhizal Mutualists.</title>
        <authorList>
            <consortium name="DOE Joint Genome Institute"/>
            <consortium name="Mycorrhizal Genomics Consortium"/>
            <person name="Kohler A."/>
            <person name="Kuo A."/>
            <person name="Nagy L.G."/>
            <person name="Floudas D."/>
            <person name="Copeland A."/>
            <person name="Barry K.W."/>
            <person name="Cichocki N."/>
            <person name="Veneault-Fourrey C."/>
            <person name="LaButti K."/>
            <person name="Lindquist E.A."/>
            <person name="Lipzen A."/>
            <person name="Lundell T."/>
            <person name="Morin E."/>
            <person name="Murat C."/>
            <person name="Riley R."/>
            <person name="Ohm R."/>
            <person name="Sun H."/>
            <person name="Tunlid A."/>
            <person name="Henrissat B."/>
            <person name="Grigoriev I.V."/>
            <person name="Hibbett D.S."/>
            <person name="Martin F."/>
        </authorList>
    </citation>
    <scope>NUCLEOTIDE SEQUENCE [LARGE SCALE GENOMIC DNA]</scope>
    <source>
        <strain evidence="5">Zn</strain>
    </source>
</reference>